<evidence type="ECO:0000313" key="2">
    <source>
        <dbReference type="Proteomes" id="UP001139344"/>
    </source>
</evidence>
<protein>
    <recommendedName>
        <fullName evidence="3">STAS/SEC14 domain-containing protein</fullName>
    </recommendedName>
</protein>
<dbReference type="RefSeq" id="WP_240098369.1">
    <property type="nucleotide sequence ID" value="NZ_JAJSON010000019.1"/>
</dbReference>
<organism evidence="1 2">
    <name type="scientific">Christiangramia crocea</name>
    <dbReference type="NCBI Taxonomy" id="2904124"/>
    <lineage>
        <taxon>Bacteria</taxon>
        <taxon>Pseudomonadati</taxon>
        <taxon>Bacteroidota</taxon>
        <taxon>Flavobacteriia</taxon>
        <taxon>Flavobacteriales</taxon>
        <taxon>Flavobacteriaceae</taxon>
        <taxon>Christiangramia</taxon>
    </lineage>
</organism>
<name>A0A9X2A5W7_9FLAO</name>
<dbReference type="EMBL" id="JAJSON010000019">
    <property type="protein sequence ID" value="MCG9971789.1"/>
    <property type="molecule type" value="Genomic_DNA"/>
</dbReference>
<evidence type="ECO:0000313" key="1">
    <source>
        <dbReference type="EMBL" id="MCG9971789.1"/>
    </source>
</evidence>
<accession>A0A9X2A5W7</accession>
<sequence length="123" mass="14269">MAVIQKRVELDFVNLSFYKDHVISIIKEGAVVELEEINALLNECKLFFVDRPHIYISIRENNYNVNPLMYSYLDDYQALKGIAIVTGKPQTLSTAKFESKFAHLPFKVFVNIEEAKIWVRNSL</sequence>
<dbReference type="SUPFAM" id="SSF52091">
    <property type="entry name" value="SpoIIaa-like"/>
    <property type="match status" value="1"/>
</dbReference>
<evidence type="ECO:0008006" key="3">
    <source>
        <dbReference type="Google" id="ProtNLM"/>
    </source>
</evidence>
<comment type="caution">
    <text evidence="1">The sequence shown here is derived from an EMBL/GenBank/DDBJ whole genome shotgun (WGS) entry which is preliminary data.</text>
</comment>
<proteinExistence type="predicted"/>
<gene>
    <name evidence="1" type="ORF">LU635_09085</name>
</gene>
<dbReference type="InterPro" id="IPR036513">
    <property type="entry name" value="STAS_dom_sf"/>
</dbReference>
<keyword evidence="2" id="KW-1185">Reference proteome</keyword>
<reference evidence="1" key="1">
    <citation type="submission" date="2021-12" db="EMBL/GenBank/DDBJ databases">
        <title>Description of Gramella crocea sp. nov., a new bacterium isolated from activated sludge.</title>
        <authorList>
            <person name="Zhang X."/>
        </authorList>
    </citation>
    <scope>NUCLEOTIDE SEQUENCE</scope>
    <source>
        <strain evidence="1">YB25</strain>
    </source>
</reference>
<dbReference type="AlphaFoldDB" id="A0A9X2A5W7"/>
<dbReference type="Proteomes" id="UP001139344">
    <property type="component" value="Unassembled WGS sequence"/>
</dbReference>